<dbReference type="PROSITE" id="PS50811">
    <property type="entry name" value="WRKY"/>
    <property type="match status" value="1"/>
</dbReference>
<feature type="region of interest" description="Disordered" evidence="6">
    <location>
        <begin position="77"/>
        <end position="178"/>
    </location>
</feature>
<dbReference type="SUPFAM" id="SSF118290">
    <property type="entry name" value="WRKY DNA-binding domain"/>
    <property type="match status" value="1"/>
</dbReference>
<comment type="subcellular location">
    <subcellularLocation>
        <location evidence="1">Nucleus</location>
    </subcellularLocation>
</comment>
<dbReference type="Gene3D" id="2.20.25.80">
    <property type="entry name" value="WRKY domain"/>
    <property type="match status" value="1"/>
</dbReference>
<protein>
    <recommendedName>
        <fullName evidence="7">WRKY domain-containing protein</fullName>
    </recommendedName>
</protein>
<sequence length="335" mass="35923">MDGKEKADRAEFTAESSWQIGGDDDAENVINRGGYFFGSDDHYKESSILSEFGWNIPAESSGVCGCDGGFLDLDRIGSDLAGSATDGSASAADTSAPRSDHDLSRRTEPMAVVVEENSTLASATAPNQSVSSSSSEDLTEKSTASGGSPASTAANPPTDTASKAKKKGPKRIRQPRYAFVTKSEIDHLEDGYRWRKYGQKAVKNSPFPRSYYRCTNSKCMVKKRVERSSEDPSVVITTYEGQHSHHSVGFPRGGLIVPQEPAFASHNMAPSNTQFHFPAGLQFPQDNTFSITQSPVPINQGQSGDQSHKGKEASSHSPAGEGLLGDIVPPRMRNG</sequence>
<dbReference type="PANTHER" id="PTHR31221">
    <property type="entry name" value="WRKY TRANSCRIPTION FACTOR PROTEIN 1-RELATED"/>
    <property type="match status" value="1"/>
</dbReference>
<evidence type="ECO:0000313" key="8">
    <source>
        <dbReference type="EMBL" id="KAK6116432.1"/>
    </source>
</evidence>
<accession>A0ABR0U210</accession>
<keyword evidence="3" id="KW-0238">DNA-binding</keyword>
<proteinExistence type="predicted"/>
<dbReference type="EMBL" id="JABTTQ020003493">
    <property type="protein sequence ID" value="KAK6116432.1"/>
    <property type="molecule type" value="Genomic_DNA"/>
</dbReference>
<dbReference type="InterPro" id="IPR044810">
    <property type="entry name" value="WRKY_plant"/>
</dbReference>
<feature type="compositionally biased region" description="Basic and acidic residues" evidence="6">
    <location>
        <begin position="98"/>
        <end position="108"/>
    </location>
</feature>
<feature type="compositionally biased region" description="Polar residues" evidence="6">
    <location>
        <begin position="284"/>
        <end position="305"/>
    </location>
</feature>
<evidence type="ECO:0000256" key="2">
    <source>
        <dbReference type="ARBA" id="ARBA00023015"/>
    </source>
</evidence>
<dbReference type="SMART" id="SM00774">
    <property type="entry name" value="WRKY"/>
    <property type="match status" value="1"/>
</dbReference>
<feature type="compositionally biased region" description="Basic residues" evidence="6">
    <location>
        <begin position="163"/>
        <end position="174"/>
    </location>
</feature>
<feature type="compositionally biased region" description="Low complexity" evidence="6">
    <location>
        <begin position="78"/>
        <end position="96"/>
    </location>
</feature>
<evidence type="ECO:0000313" key="9">
    <source>
        <dbReference type="Proteomes" id="UP001318860"/>
    </source>
</evidence>
<keyword evidence="5" id="KW-0539">Nucleus</keyword>
<keyword evidence="9" id="KW-1185">Reference proteome</keyword>
<evidence type="ECO:0000256" key="1">
    <source>
        <dbReference type="ARBA" id="ARBA00004123"/>
    </source>
</evidence>
<reference evidence="8 9" key="1">
    <citation type="journal article" date="2021" name="Comput. Struct. Biotechnol. J.">
        <title>De novo genome assembly of the potent medicinal plant Rehmannia glutinosa using nanopore technology.</title>
        <authorList>
            <person name="Ma L."/>
            <person name="Dong C."/>
            <person name="Song C."/>
            <person name="Wang X."/>
            <person name="Zheng X."/>
            <person name="Niu Y."/>
            <person name="Chen S."/>
            <person name="Feng W."/>
        </authorList>
    </citation>
    <scope>NUCLEOTIDE SEQUENCE [LARGE SCALE GENOMIC DNA]</scope>
    <source>
        <strain evidence="8">DH-2019</strain>
    </source>
</reference>
<feature type="region of interest" description="Disordered" evidence="6">
    <location>
        <begin position="275"/>
        <end position="335"/>
    </location>
</feature>
<gene>
    <name evidence="8" type="ORF">DH2020_049894</name>
</gene>
<keyword evidence="2" id="KW-0805">Transcription regulation</keyword>
<feature type="region of interest" description="Disordered" evidence="6">
    <location>
        <begin position="1"/>
        <end position="26"/>
    </location>
</feature>
<feature type="domain" description="WRKY" evidence="7">
    <location>
        <begin position="183"/>
        <end position="248"/>
    </location>
</feature>
<evidence type="ECO:0000256" key="6">
    <source>
        <dbReference type="SAM" id="MobiDB-lite"/>
    </source>
</evidence>
<dbReference type="InterPro" id="IPR003657">
    <property type="entry name" value="WRKY_dom"/>
</dbReference>
<evidence type="ECO:0000259" key="7">
    <source>
        <dbReference type="PROSITE" id="PS50811"/>
    </source>
</evidence>
<dbReference type="InterPro" id="IPR036576">
    <property type="entry name" value="WRKY_dom_sf"/>
</dbReference>
<evidence type="ECO:0000256" key="3">
    <source>
        <dbReference type="ARBA" id="ARBA00023125"/>
    </source>
</evidence>
<evidence type="ECO:0000256" key="5">
    <source>
        <dbReference type="ARBA" id="ARBA00023242"/>
    </source>
</evidence>
<dbReference type="PANTHER" id="PTHR31221:SF334">
    <property type="entry name" value="WRKY TRANSCRIPTION FACTOR 57-RELATED"/>
    <property type="match status" value="1"/>
</dbReference>
<dbReference type="Proteomes" id="UP001318860">
    <property type="component" value="Unassembled WGS sequence"/>
</dbReference>
<organism evidence="8 9">
    <name type="scientific">Rehmannia glutinosa</name>
    <name type="common">Chinese foxglove</name>
    <dbReference type="NCBI Taxonomy" id="99300"/>
    <lineage>
        <taxon>Eukaryota</taxon>
        <taxon>Viridiplantae</taxon>
        <taxon>Streptophyta</taxon>
        <taxon>Embryophyta</taxon>
        <taxon>Tracheophyta</taxon>
        <taxon>Spermatophyta</taxon>
        <taxon>Magnoliopsida</taxon>
        <taxon>eudicotyledons</taxon>
        <taxon>Gunneridae</taxon>
        <taxon>Pentapetalae</taxon>
        <taxon>asterids</taxon>
        <taxon>lamiids</taxon>
        <taxon>Lamiales</taxon>
        <taxon>Orobanchaceae</taxon>
        <taxon>Rehmannieae</taxon>
        <taxon>Rehmannia</taxon>
    </lineage>
</organism>
<name>A0ABR0U210_REHGL</name>
<dbReference type="Pfam" id="PF03106">
    <property type="entry name" value="WRKY"/>
    <property type="match status" value="1"/>
</dbReference>
<keyword evidence="4" id="KW-0804">Transcription</keyword>
<feature type="compositionally biased region" description="Basic and acidic residues" evidence="6">
    <location>
        <begin position="1"/>
        <end position="12"/>
    </location>
</feature>
<comment type="caution">
    <text evidence="8">The sequence shown here is derived from an EMBL/GenBank/DDBJ whole genome shotgun (WGS) entry which is preliminary data.</text>
</comment>
<feature type="compositionally biased region" description="Low complexity" evidence="6">
    <location>
        <begin position="142"/>
        <end position="161"/>
    </location>
</feature>
<feature type="compositionally biased region" description="Polar residues" evidence="6">
    <location>
        <begin position="116"/>
        <end position="128"/>
    </location>
</feature>
<evidence type="ECO:0000256" key="4">
    <source>
        <dbReference type="ARBA" id="ARBA00023163"/>
    </source>
</evidence>